<dbReference type="SMART" id="SM00240">
    <property type="entry name" value="FHA"/>
    <property type="match status" value="1"/>
</dbReference>
<dbReference type="AlphaFoldDB" id="A0A5J5FAW9"/>
<dbReference type="CDD" id="cd22679">
    <property type="entry name" value="FHA_SLMAP"/>
    <property type="match status" value="1"/>
</dbReference>
<dbReference type="Gene3D" id="2.60.200.20">
    <property type="match status" value="1"/>
</dbReference>
<dbReference type="GO" id="GO:0005737">
    <property type="term" value="C:cytoplasm"/>
    <property type="evidence" value="ECO:0007669"/>
    <property type="project" value="TreeGrafter"/>
</dbReference>
<feature type="compositionally biased region" description="Polar residues" evidence="1">
    <location>
        <begin position="306"/>
        <end position="321"/>
    </location>
</feature>
<sequence>MTAVAPPPNVHSVPRSWNGQNLDSMTSELFIPRGGKPHRYPMPQSASTGSLDTHGGNIGNGNWVSSLGGKKKGTSRAATVGGVLVNGNGMVGWPKSDANHVRTNGSISSQSPGPNGIHQPGPILPSQHLMGNGQMQQNGHPQTVYLMLISLNGTFDRKQIPLPYYPEILRIGRQTNAKTTPTPINGYFDSKVLSRQHAEVWADKVTNKVWIRDVKSSNGTFVNGQRLSPENQESEAHELHSEDVLELGIDIVGEDNKTIVHHKVAARVEHAGVHVGNFDMNFGDIDPMVNGSMMPAHGSNPNLRMRTGSQSSRGGTMQNGNGPAGPAHRQQQIMMAPVSMEMVVKKLNVCRPGFHSHDRH</sequence>
<keyword evidence="4" id="KW-1185">Reference proteome</keyword>
<feature type="region of interest" description="Disordered" evidence="1">
    <location>
        <begin position="306"/>
        <end position="329"/>
    </location>
</feature>
<dbReference type="SUPFAM" id="SSF49879">
    <property type="entry name" value="SMAD/FHA domain"/>
    <property type="match status" value="1"/>
</dbReference>
<feature type="region of interest" description="Disordered" evidence="1">
    <location>
        <begin position="1"/>
        <end position="21"/>
    </location>
</feature>
<evidence type="ECO:0000313" key="4">
    <source>
        <dbReference type="Proteomes" id="UP000326924"/>
    </source>
</evidence>
<dbReference type="OrthoDB" id="687730at2759"/>
<proteinExistence type="predicted"/>
<evidence type="ECO:0000259" key="2">
    <source>
        <dbReference type="PROSITE" id="PS50006"/>
    </source>
</evidence>
<dbReference type="InterPro" id="IPR008984">
    <property type="entry name" value="SMAD_FHA_dom_sf"/>
</dbReference>
<evidence type="ECO:0000313" key="3">
    <source>
        <dbReference type="EMBL" id="KAA8914652.1"/>
    </source>
</evidence>
<feature type="domain" description="FHA" evidence="2">
    <location>
        <begin position="169"/>
        <end position="227"/>
    </location>
</feature>
<dbReference type="PROSITE" id="PS50006">
    <property type="entry name" value="FHA_DOMAIN"/>
    <property type="match status" value="1"/>
</dbReference>
<dbReference type="Proteomes" id="UP000326924">
    <property type="component" value="Unassembled WGS sequence"/>
</dbReference>
<gene>
    <name evidence="3" type="ORF">FN846DRAFT_926063</name>
</gene>
<evidence type="ECO:0000256" key="1">
    <source>
        <dbReference type="SAM" id="MobiDB-lite"/>
    </source>
</evidence>
<dbReference type="PANTHER" id="PTHR15715:SF46">
    <property type="entry name" value="TO VACUOLE TARGETING VPS64, PUTATIVE (AFU_ORTHOLOGUE AFUA_2G02420)-RELATED"/>
    <property type="match status" value="1"/>
</dbReference>
<dbReference type="EMBL" id="VXIS01000004">
    <property type="protein sequence ID" value="KAA8914652.1"/>
    <property type="molecule type" value="Genomic_DNA"/>
</dbReference>
<dbReference type="InterPro" id="IPR000253">
    <property type="entry name" value="FHA_dom"/>
</dbReference>
<comment type="caution">
    <text evidence="3">The sequence shown here is derived from an EMBL/GenBank/DDBJ whole genome shotgun (WGS) entry which is preliminary data.</text>
</comment>
<reference evidence="3 4" key="1">
    <citation type="submission" date="2019-09" db="EMBL/GenBank/DDBJ databases">
        <title>Draft genome of the ectomycorrhizal ascomycete Sphaerosporella brunnea.</title>
        <authorList>
            <consortium name="DOE Joint Genome Institute"/>
            <person name="Benucci G.M."/>
            <person name="Marozzi G."/>
            <person name="Antonielli L."/>
            <person name="Sanchez S."/>
            <person name="Marco P."/>
            <person name="Wang X."/>
            <person name="Falini L.B."/>
            <person name="Barry K."/>
            <person name="Haridas S."/>
            <person name="Lipzen A."/>
            <person name="Labutti K."/>
            <person name="Grigoriev I.V."/>
            <person name="Murat C."/>
            <person name="Martin F."/>
            <person name="Albertini E."/>
            <person name="Donnini D."/>
            <person name="Bonito G."/>
        </authorList>
    </citation>
    <scope>NUCLEOTIDE SEQUENCE [LARGE SCALE GENOMIC DNA]</scope>
    <source>
        <strain evidence="3 4">Sb_GMNB300</strain>
    </source>
</reference>
<dbReference type="InterPro" id="IPR051176">
    <property type="entry name" value="Cent_Immune-Sig_Mod"/>
</dbReference>
<protein>
    <submittedName>
        <fullName evidence="3">SMAD/FHA domain-containing protein</fullName>
    </submittedName>
</protein>
<organism evidence="3 4">
    <name type="scientific">Sphaerosporella brunnea</name>
    <dbReference type="NCBI Taxonomy" id="1250544"/>
    <lineage>
        <taxon>Eukaryota</taxon>
        <taxon>Fungi</taxon>
        <taxon>Dikarya</taxon>
        <taxon>Ascomycota</taxon>
        <taxon>Pezizomycotina</taxon>
        <taxon>Pezizomycetes</taxon>
        <taxon>Pezizales</taxon>
        <taxon>Pyronemataceae</taxon>
        <taxon>Sphaerosporella</taxon>
    </lineage>
</organism>
<accession>A0A5J5FAW9</accession>
<dbReference type="InParanoid" id="A0A5J5FAW9"/>
<dbReference type="Pfam" id="PF00498">
    <property type="entry name" value="FHA"/>
    <property type="match status" value="1"/>
</dbReference>
<dbReference type="PANTHER" id="PTHR15715">
    <property type="entry name" value="CENTROSOMAL PROTEIN OF 170 KDA"/>
    <property type="match status" value="1"/>
</dbReference>
<name>A0A5J5FAW9_9PEZI</name>